<dbReference type="AlphaFoldDB" id="A0A1I7NI51"/>
<reference evidence="10" key="1">
    <citation type="submission" date="2016-10" db="EMBL/GenBank/DDBJ databases">
        <authorList>
            <person name="Varghese N."/>
            <person name="Submissions S."/>
        </authorList>
    </citation>
    <scope>NUCLEOTIDE SEQUENCE [LARGE SCALE GENOMIC DNA]</scope>
    <source>
        <strain evidence="10">DSM 14807</strain>
    </source>
</reference>
<feature type="domain" description="RagB/SusD" evidence="7">
    <location>
        <begin position="303"/>
        <end position="532"/>
    </location>
</feature>
<keyword evidence="10" id="KW-1185">Reference proteome</keyword>
<dbReference type="Proteomes" id="UP000199537">
    <property type="component" value="Unassembled WGS sequence"/>
</dbReference>
<evidence type="ECO:0000256" key="2">
    <source>
        <dbReference type="ARBA" id="ARBA00006275"/>
    </source>
</evidence>
<dbReference type="InterPro" id="IPR033985">
    <property type="entry name" value="SusD-like_N"/>
</dbReference>
<dbReference type="EMBL" id="FPCJ01000001">
    <property type="protein sequence ID" value="SFV34345.1"/>
    <property type="molecule type" value="Genomic_DNA"/>
</dbReference>
<evidence type="ECO:0000256" key="5">
    <source>
        <dbReference type="ARBA" id="ARBA00023237"/>
    </source>
</evidence>
<sequence>MKRTHFLYAAFCISFLFASCNKSFLDRPSLNNPTLDTYYNTPDEVNGATSLLYNQVWYNFIDKAFHCIGEVYSGNMMTSAGDPNYGNNTYVYMTVQATDGQDLNAWNAFYKVVGNANVLINTFLQKKSQVSNSAYLDQGIAEARFIRGVAYFFIGRVYGDAPIITDPVALADSGNFNVPRYYQEDVLKFALLDLEAAEAGLPETPYQPGRVTKYSAIGMEAKLFLYLATFFNQPQYYDSAAAKAKQVIDYAQATGNIALNPDYLGMFTNPDIAKASKETLFALQWVASGGYSYANAIQAYAAPAPLLKPDFNTGYSSVIPTLDLLNAYQSGDLRKSWSVMQQGFYRPDWKNVNFPNGFTYDTMPGGQPDDAYHITTGTRSNSLKYVIGPKSTGFNFDSQGGNDMPIYILRYADVLLIYAEAVLGTQASTSDPSALAAFNAVHERAGLPPVNSLTKDMIMHERRVEFAFEGDYWFDIQRQGFAKAQQIINAQERGTLNSDGSINHVGGNLQNPNQLFMPIPSDEVLADPELAKPPVHYTF</sequence>
<dbReference type="GO" id="GO:0009279">
    <property type="term" value="C:cell outer membrane"/>
    <property type="evidence" value="ECO:0007669"/>
    <property type="project" value="UniProtKB-SubCell"/>
</dbReference>
<name>A0A1I7NI51_9BACT</name>
<comment type="subcellular location">
    <subcellularLocation>
        <location evidence="1">Cell outer membrane</location>
    </subcellularLocation>
</comment>
<accession>A0A1I7NI51</accession>
<keyword evidence="5" id="KW-0998">Cell outer membrane</keyword>
<protein>
    <submittedName>
        <fullName evidence="9">Starch-binding associating with outer membrane</fullName>
    </submittedName>
</protein>
<feature type="domain" description="SusD-like N-terminal" evidence="8">
    <location>
        <begin position="84"/>
        <end position="225"/>
    </location>
</feature>
<organism evidence="9 10">
    <name type="scientific">Thermoflavifilum thermophilum</name>
    <dbReference type="NCBI Taxonomy" id="1393122"/>
    <lineage>
        <taxon>Bacteria</taxon>
        <taxon>Pseudomonadati</taxon>
        <taxon>Bacteroidota</taxon>
        <taxon>Chitinophagia</taxon>
        <taxon>Chitinophagales</taxon>
        <taxon>Chitinophagaceae</taxon>
        <taxon>Thermoflavifilum</taxon>
    </lineage>
</organism>
<evidence type="ECO:0000256" key="6">
    <source>
        <dbReference type="SAM" id="SignalP"/>
    </source>
</evidence>
<evidence type="ECO:0000256" key="4">
    <source>
        <dbReference type="ARBA" id="ARBA00023136"/>
    </source>
</evidence>
<evidence type="ECO:0000313" key="10">
    <source>
        <dbReference type="Proteomes" id="UP000199537"/>
    </source>
</evidence>
<dbReference type="Pfam" id="PF07980">
    <property type="entry name" value="SusD_RagB"/>
    <property type="match status" value="1"/>
</dbReference>
<dbReference type="RefSeq" id="WP_245759959.1">
    <property type="nucleotide sequence ID" value="NZ_FPCJ01000001.1"/>
</dbReference>
<gene>
    <name evidence="9" type="ORF">SAMN05660895_1974</name>
</gene>
<dbReference type="PROSITE" id="PS51257">
    <property type="entry name" value="PROKAR_LIPOPROTEIN"/>
    <property type="match status" value="1"/>
</dbReference>
<comment type="similarity">
    <text evidence="2">Belongs to the SusD family.</text>
</comment>
<dbReference type="Pfam" id="PF14322">
    <property type="entry name" value="SusD-like_3"/>
    <property type="match status" value="1"/>
</dbReference>
<dbReference type="Gene3D" id="1.25.40.390">
    <property type="match status" value="1"/>
</dbReference>
<dbReference type="STRING" id="1393122.SAMN05660895_1974"/>
<evidence type="ECO:0000259" key="7">
    <source>
        <dbReference type="Pfam" id="PF07980"/>
    </source>
</evidence>
<dbReference type="InterPro" id="IPR012944">
    <property type="entry name" value="SusD_RagB_dom"/>
</dbReference>
<keyword evidence="3 6" id="KW-0732">Signal</keyword>
<evidence type="ECO:0000259" key="8">
    <source>
        <dbReference type="Pfam" id="PF14322"/>
    </source>
</evidence>
<evidence type="ECO:0000256" key="1">
    <source>
        <dbReference type="ARBA" id="ARBA00004442"/>
    </source>
</evidence>
<evidence type="ECO:0000313" key="9">
    <source>
        <dbReference type="EMBL" id="SFV34345.1"/>
    </source>
</evidence>
<dbReference type="SUPFAM" id="SSF48452">
    <property type="entry name" value="TPR-like"/>
    <property type="match status" value="1"/>
</dbReference>
<proteinExistence type="inferred from homology"/>
<dbReference type="InterPro" id="IPR011990">
    <property type="entry name" value="TPR-like_helical_dom_sf"/>
</dbReference>
<feature type="chain" id="PRO_5011694327" evidence="6">
    <location>
        <begin position="19"/>
        <end position="539"/>
    </location>
</feature>
<evidence type="ECO:0000256" key="3">
    <source>
        <dbReference type="ARBA" id="ARBA00022729"/>
    </source>
</evidence>
<keyword evidence="4" id="KW-0472">Membrane</keyword>
<feature type="signal peptide" evidence="6">
    <location>
        <begin position="1"/>
        <end position="18"/>
    </location>
</feature>